<feature type="transmembrane region" description="Helical" evidence="6">
    <location>
        <begin position="410"/>
        <end position="434"/>
    </location>
</feature>
<feature type="transmembrane region" description="Helical" evidence="6">
    <location>
        <begin position="446"/>
        <end position="470"/>
    </location>
</feature>
<dbReference type="GO" id="GO:0022857">
    <property type="term" value="F:transmembrane transporter activity"/>
    <property type="evidence" value="ECO:0007669"/>
    <property type="project" value="InterPro"/>
</dbReference>
<comment type="caution">
    <text evidence="8">The sequence shown here is derived from an EMBL/GenBank/DDBJ whole genome shotgun (WGS) entry which is preliminary data.</text>
</comment>
<dbReference type="InterPro" id="IPR005828">
    <property type="entry name" value="MFS_sugar_transport-like"/>
</dbReference>
<accession>A0A8S9GCS5</accession>
<feature type="transmembrane region" description="Helical" evidence="6">
    <location>
        <begin position="52"/>
        <end position="72"/>
    </location>
</feature>
<evidence type="ECO:0000256" key="5">
    <source>
        <dbReference type="ARBA" id="ARBA00023136"/>
    </source>
</evidence>
<reference evidence="8" key="1">
    <citation type="submission" date="2019-12" db="EMBL/GenBank/DDBJ databases">
        <title>Genome sequencing and annotation of Brassica cretica.</title>
        <authorList>
            <person name="Studholme D.J."/>
            <person name="Sarris P.F."/>
        </authorList>
    </citation>
    <scope>NUCLEOTIDE SEQUENCE</scope>
    <source>
        <strain evidence="8">PFS-001/15</strain>
        <tissue evidence="8">Leaf</tissue>
    </source>
</reference>
<feature type="transmembrane region" description="Helical" evidence="6">
    <location>
        <begin position="178"/>
        <end position="199"/>
    </location>
</feature>
<dbReference type="FunFam" id="1.20.1250.20:FF:000232">
    <property type="entry name" value="Organic cation/carnitine transporter 7"/>
    <property type="match status" value="1"/>
</dbReference>
<sequence length="520" mass="56980">MEWEVRNSHVRYSLRHQVVVECLNPCFEMEEGNPSFTVDEALVGIGFGKFQLYVLAYAGMAWVAEAMEMMLLSFVGPAVQSLWNLSAREESLITSVVFAGMLIGAYSWGIVADKHGRRKGFIITAVVTFLAGFLSSFAPNYMSLIVLRCLVGLGLGGGPVLVSWYLEFIPAPHRGTWMIVFSAFWTVGTIFEASLAWLIMPSLGWRWLLALSSVPSSLLLVFYRWTPESPRYLILQGRKAEAQSILQKIARMNGTQLPKGVLRSEIEEKNKSLPTENTHLLKPEEESKIVADNNGPGFFLLTLLSPELIKRTLLLWVVFFGNAFAYYGVVLLTTELNNSQNSCHPTGEVLQHSSNDVNYKDVFIASFAEFPGLLISAATVDRLGRKVTMSSTLFLCCIFLLPLLTHQSPAITTALLFGGRVCVSAAFAVVYIYAPEIYPTAVRTTGVGVASSVGRIGGVLCPLVAVGLVHGCHQTVAVLLFEVVMFVSGICVCLFPFETSGRELTDTISTSKKPPSSSSV</sequence>
<evidence type="ECO:0000259" key="7">
    <source>
        <dbReference type="PROSITE" id="PS50850"/>
    </source>
</evidence>
<dbReference type="Proteomes" id="UP000712281">
    <property type="component" value="Unassembled WGS sequence"/>
</dbReference>
<evidence type="ECO:0000313" key="9">
    <source>
        <dbReference type="Proteomes" id="UP000712281"/>
    </source>
</evidence>
<dbReference type="AlphaFoldDB" id="A0A8S9GCS5"/>
<protein>
    <recommendedName>
        <fullName evidence="7">Major facilitator superfamily (MFS) profile domain-containing protein</fullName>
    </recommendedName>
</protein>
<name>A0A8S9GCS5_BRACR</name>
<feature type="transmembrane region" description="Helical" evidence="6">
    <location>
        <begin position="476"/>
        <end position="497"/>
    </location>
</feature>
<dbReference type="PROSITE" id="PS00216">
    <property type="entry name" value="SUGAR_TRANSPORT_1"/>
    <property type="match status" value="1"/>
</dbReference>
<keyword evidence="2" id="KW-0813">Transport</keyword>
<keyword evidence="5 6" id="KW-0472">Membrane</keyword>
<evidence type="ECO:0000256" key="6">
    <source>
        <dbReference type="SAM" id="Phobius"/>
    </source>
</evidence>
<proteinExistence type="predicted"/>
<dbReference type="PROSITE" id="PS50850">
    <property type="entry name" value="MFS"/>
    <property type="match status" value="1"/>
</dbReference>
<evidence type="ECO:0000313" key="8">
    <source>
        <dbReference type="EMBL" id="KAF2543925.1"/>
    </source>
</evidence>
<feature type="domain" description="Major facilitator superfamily (MFS) profile" evidence="7">
    <location>
        <begin position="54"/>
        <end position="500"/>
    </location>
</feature>
<gene>
    <name evidence="8" type="ORF">F2Q68_00032826</name>
</gene>
<evidence type="ECO:0000256" key="3">
    <source>
        <dbReference type="ARBA" id="ARBA00022692"/>
    </source>
</evidence>
<dbReference type="Gene3D" id="1.20.1250.20">
    <property type="entry name" value="MFS general substrate transporter like domains"/>
    <property type="match status" value="1"/>
</dbReference>
<comment type="subcellular location">
    <subcellularLocation>
        <location evidence="1">Membrane</location>
        <topology evidence="1">Multi-pass membrane protein</topology>
    </subcellularLocation>
</comment>
<keyword evidence="4 6" id="KW-1133">Transmembrane helix</keyword>
<dbReference type="GO" id="GO:0016020">
    <property type="term" value="C:membrane"/>
    <property type="evidence" value="ECO:0007669"/>
    <property type="project" value="UniProtKB-SubCell"/>
</dbReference>
<dbReference type="InterPro" id="IPR005829">
    <property type="entry name" value="Sugar_transporter_CS"/>
</dbReference>
<feature type="transmembrane region" description="Helical" evidence="6">
    <location>
        <begin position="313"/>
        <end position="332"/>
    </location>
</feature>
<evidence type="ECO:0000256" key="2">
    <source>
        <dbReference type="ARBA" id="ARBA00022448"/>
    </source>
</evidence>
<dbReference type="InterPro" id="IPR020846">
    <property type="entry name" value="MFS_dom"/>
</dbReference>
<dbReference type="SUPFAM" id="SSF103473">
    <property type="entry name" value="MFS general substrate transporter"/>
    <property type="match status" value="1"/>
</dbReference>
<dbReference type="InterPro" id="IPR036259">
    <property type="entry name" value="MFS_trans_sf"/>
</dbReference>
<keyword evidence="3 6" id="KW-0812">Transmembrane</keyword>
<feature type="transmembrane region" description="Helical" evidence="6">
    <location>
        <begin position="145"/>
        <end position="166"/>
    </location>
</feature>
<dbReference type="PANTHER" id="PTHR23511:SF5">
    <property type="entry name" value="MAJOR FACILITATOR-TYPE TRANSPORTER HXNZ-RELATED"/>
    <property type="match status" value="1"/>
</dbReference>
<dbReference type="PANTHER" id="PTHR23511">
    <property type="entry name" value="SYNAPTIC VESICLE GLYCOPROTEIN 2"/>
    <property type="match status" value="1"/>
</dbReference>
<feature type="transmembrane region" description="Helical" evidence="6">
    <location>
        <begin position="121"/>
        <end position="139"/>
    </location>
</feature>
<evidence type="ECO:0000256" key="1">
    <source>
        <dbReference type="ARBA" id="ARBA00004141"/>
    </source>
</evidence>
<evidence type="ECO:0000256" key="4">
    <source>
        <dbReference type="ARBA" id="ARBA00022989"/>
    </source>
</evidence>
<organism evidence="8 9">
    <name type="scientific">Brassica cretica</name>
    <name type="common">Mustard</name>
    <dbReference type="NCBI Taxonomy" id="69181"/>
    <lineage>
        <taxon>Eukaryota</taxon>
        <taxon>Viridiplantae</taxon>
        <taxon>Streptophyta</taxon>
        <taxon>Embryophyta</taxon>
        <taxon>Tracheophyta</taxon>
        <taxon>Spermatophyta</taxon>
        <taxon>Magnoliopsida</taxon>
        <taxon>eudicotyledons</taxon>
        <taxon>Gunneridae</taxon>
        <taxon>Pentapetalae</taxon>
        <taxon>rosids</taxon>
        <taxon>malvids</taxon>
        <taxon>Brassicales</taxon>
        <taxon>Brassicaceae</taxon>
        <taxon>Brassiceae</taxon>
        <taxon>Brassica</taxon>
    </lineage>
</organism>
<feature type="transmembrane region" description="Helical" evidence="6">
    <location>
        <begin position="205"/>
        <end position="223"/>
    </location>
</feature>
<dbReference type="EMBL" id="QGKW02002005">
    <property type="protein sequence ID" value="KAF2543925.1"/>
    <property type="molecule type" value="Genomic_DNA"/>
</dbReference>
<feature type="transmembrane region" description="Helical" evidence="6">
    <location>
        <begin position="92"/>
        <end position="109"/>
    </location>
</feature>
<feature type="transmembrane region" description="Helical" evidence="6">
    <location>
        <begin position="387"/>
        <end position="404"/>
    </location>
</feature>
<feature type="transmembrane region" description="Helical" evidence="6">
    <location>
        <begin position="362"/>
        <end position="380"/>
    </location>
</feature>
<dbReference type="Pfam" id="PF00083">
    <property type="entry name" value="Sugar_tr"/>
    <property type="match status" value="1"/>
</dbReference>